<dbReference type="RefSeq" id="WP_141437035.1">
    <property type="nucleotide sequence ID" value="NZ_OBQI01000001.1"/>
</dbReference>
<organism evidence="3 4">
    <name type="scientific">Blastococcus aggregatus</name>
    <dbReference type="NCBI Taxonomy" id="38502"/>
    <lineage>
        <taxon>Bacteria</taxon>
        <taxon>Bacillati</taxon>
        <taxon>Actinomycetota</taxon>
        <taxon>Actinomycetes</taxon>
        <taxon>Geodermatophilales</taxon>
        <taxon>Geodermatophilaceae</taxon>
        <taxon>Blastococcus</taxon>
    </lineage>
</organism>
<feature type="compositionally biased region" description="Low complexity" evidence="1">
    <location>
        <begin position="548"/>
        <end position="581"/>
    </location>
</feature>
<dbReference type="OrthoDB" id="52928at2"/>
<dbReference type="Proteomes" id="UP000219435">
    <property type="component" value="Unassembled WGS sequence"/>
</dbReference>
<reference evidence="4" key="1">
    <citation type="submission" date="2017-08" db="EMBL/GenBank/DDBJ databases">
        <authorList>
            <person name="Varghese N."/>
            <person name="Submissions S."/>
        </authorList>
    </citation>
    <scope>NUCLEOTIDE SEQUENCE [LARGE SCALE GENOMIC DNA]</scope>
    <source>
        <strain evidence="4">DSM 4725</strain>
    </source>
</reference>
<dbReference type="SUPFAM" id="SSF53098">
    <property type="entry name" value="Ribonuclease H-like"/>
    <property type="match status" value="1"/>
</dbReference>
<feature type="region of interest" description="Disordered" evidence="1">
    <location>
        <begin position="498"/>
        <end position="519"/>
    </location>
</feature>
<keyword evidence="4" id="KW-1185">Reference proteome</keyword>
<dbReference type="InterPro" id="IPR001584">
    <property type="entry name" value="Integrase_cat-core"/>
</dbReference>
<dbReference type="InterPro" id="IPR012337">
    <property type="entry name" value="RNaseH-like_sf"/>
</dbReference>
<dbReference type="GO" id="GO:0003676">
    <property type="term" value="F:nucleic acid binding"/>
    <property type="evidence" value="ECO:0007669"/>
    <property type="project" value="InterPro"/>
</dbReference>
<proteinExistence type="predicted"/>
<dbReference type="GO" id="GO:0015074">
    <property type="term" value="P:DNA integration"/>
    <property type="evidence" value="ECO:0007669"/>
    <property type="project" value="InterPro"/>
</dbReference>
<dbReference type="Gene3D" id="3.30.420.10">
    <property type="entry name" value="Ribonuclease H-like superfamily/Ribonuclease H"/>
    <property type="match status" value="1"/>
</dbReference>
<sequence>MSTTTTRRRDSGAKVIPLHRARHTAAPKRGYVRLSDEQRVRTTRELVALKVAGRLDAAAYAAISARTGASKRTLEGLLAAALRNAAAGGEPLPDPRTARTSKLDISDEVLLCHVGRDLTNAHMLAIAQGLIPPCHRTTYRDAVLKELSANELNGLRLGQRVLPQQWVYLDRRENPLMDQFTIDLFFPRVRTTLADGTTAVPVWVSVRERSRGLLLAWGLFHRTPRDDFDVEGDPASGPTAATVLALLGEAIRGWTRDGVFCGGLPRALRCDREALFLTEELRTLLMTLGIEVDPTNSYSSWENGAHERMHQVIRREALQGLPASNEGPRTRSGKLRFAEATMSFDELAARLDRWALSYNFERANPAVGGLTPFASWCERIDAGDTVERASNRELAALSLPTGKTATKQRNGITVPGGGLTYSGPALVGVRNGTVFALGTWVGDDRHLEIFDPTTGAYVATLERTSDMSGATEGAIMRTRARQRETVETILAEAARRHRIEHGATPARPTPADELTPADDADELGADCAAEGGAAADDRHEAPAVGRHAVPANAAPDAPEEAVGQAESSPSLSIAPQSSASGVSFAARLAAAEAHQRAAAPQTAADAP</sequence>
<name>A0A285UZG3_9ACTN</name>
<feature type="region of interest" description="Disordered" evidence="1">
    <location>
        <begin position="546"/>
        <end position="581"/>
    </location>
</feature>
<dbReference type="AlphaFoldDB" id="A0A285UZG3"/>
<dbReference type="InterPro" id="IPR036397">
    <property type="entry name" value="RNaseH_sf"/>
</dbReference>
<accession>A0A285UZG3</accession>
<evidence type="ECO:0000313" key="4">
    <source>
        <dbReference type="Proteomes" id="UP000219435"/>
    </source>
</evidence>
<protein>
    <submittedName>
        <fullName evidence="3">Integrase core domain-containing protein</fullName>
    </submittedName>
</protein>
<evidence type="ECO:0000256" key="1">
    <source>
        <dbReference type="SAM" id="MobiDB-lite"/>
    </source>
</evidence>
<dbReference type="EMBL" id="OBQI01000001">
    <property type="protein sequence ID" value="SOC47219.1"/>
    <property type="molecule type" value="Genomic_DNA"/>
</dbReference>
<feature type="domain" description="Integrase catalytic" evidence="2">
    <location>
        <begin position="171"/>
        <end position="380"/>
    </location>
</feature>
<dbReference type="PROSITE" id="PS50994">
    <property type="entry name" value="INTEGRASE"/>
    <property type="match status" value="1"/>
</dbReference>
<evidence type="ECO:0000313" key="3">
    <source>
        <dbReference type="EMBL" id="SOC47219.1"/>
    </source>
</evidence>
<gene>
    <name evidence="3" type="ORF">SAMN05660748_0695</name>
</gene>
<evidence type="ECO:0000259" key="2">
    <source>
        <dbReference type="PROSITE" id="PS50994"/>
    </source>
</evidence>